<dbReference type="Proteomes" id="UP000828048">
    <property type="component" value="Chromosome 12"/>
</dbReference>
<reference evidence="1 2" key="1">
    <citation type="journal article" date="2021" name="Hortic Res">
        <title>High-quality reference genome and annotation aids understanding of berry development for evergreen blueberry (Vaccinium darrowii).</title>
        <authorList>
            <person name="Yu J."/>
            <person name="Hulse-Kemp A.M."/>
            <person name="Babiker E."/>
            <person name="Staton M."/>
        </authorList>
    </citation>
    <scope>NUCLEOTIDE SEQUENCE [LARGE SCALE GENOMIC DNA]</scope>
    <source>
        <strain evidence="2">cv. NJ 8807/NJ 8810</strain>
        <tissue evidence="1">Young leaf</tissue>
    </source>
</reference>
<keyword evidence="2" id="KW-1185">Reference proteome</keyword>
<comment type="caution">
    <text evidence="1">The sequence shown here is derived from an EMBL/GenBank/DDBJ whole genome shotgun (WGS) entry which is preliminary data.</text>
</comment>
<accession>A0ACB7ZB68</accession>
<gene>
    <name evidence="1" type="ORF">Vadar_013109</name>
</gene>
<protein>
    <submittedName>
        <fullName evidence="1">Uncharacterized protein</fullName>
    </submittedName>
</protein>
<dbReference type="EMBL" id="CM037162">
    <property type="protein sequence ID" value="KAH7863084.1"/>
    <property type="molecule type" value="Genomic_DNA"/>
</dbReference>
<evidence type="ECO:0000313" key="1">
    <source>
        <dbReference type="EMBL" id="KAH7863084.1"/>
    </source>
</evidence>
<evidence type="ECO:0000313" key="2">
    <source>
        <dbReference type="Proteomes" id="UP000828048"/>
    </source>
</evidence>
<organism evidence="1 2">
    <name type="scientific">Vaccinium darrowii</name>
    <dbReference type="NCBI Taxonomy" id="229202"/>
    <lineage>
        <taxon>Eukaryota</taxon>
        <taxon>Viridiplantae</taxon>
        <taxon>Streptophyta</taxon>
        <taxon>Embryophyta</taxon>
        <taxon>Tracheophyta</taxon>
        <taxon>Spermatophyta</taxon>
        <taxon>Magnoliopsida</taxon>
        <taxon>eudicotyledons</taxon>
        <taxon>Gunneridae</taxon>
        <taxon>Pentapetalae</taxon>
        <taxon>asterids</taxon>
        <taxon>Ericales</taxon>
        <taxon>Ericaceae</taxon>
        <taxon>Vaccinioideae</taxon>
        <taxon>Vaccinieae</taxon>
        <taxon>Vaccinium</taxon>
    </lineage>
</organism>
<name>A0ACB7ZB68_9ERIC</name>
<proteinExistence type="predicted"/>
<sequence>MKAMVAPSSAKQWQTARPIPESPPVTISSSYSSYGGNQKQRREQAWFRSGGSGSYQEKKACGCRCGVGVGHNGTVQQCSG</sequence>